<gene>
    <name evidence="6" type="ORF">CTEN210_05034</name>
</gene>
<organism evidence="6 7">
    <name type="scientific">Chaetoceros tenuissimus</name>
    <dbReference type="NCBI Taxonomy" id="426638"/>
    <lineage>
        <taxon>Eukaryota</taxon>
        <taxon>Sar</taxon>
        <taxon>Stramenopiles</taxon>
        <taxon>Ochrophyta</taxon>
        <taxon>Bacillariophyta</taxon>
        <taxon>Coscinodiscophyceae</taxon>
        <taxon>Chaetocerotophycidae</taxon>
        <taxon>Chaetocerotales</taxon>
        <taxon>Chaetocerotaceae</taxon>
        <taxon>Chaetoceros</taxon>
    </lineage>
</organism>
<dbReference type="InterPro" id="IPR016163">
    <property type="entry name" value="Ald_DH_C"/>
</dbReference>
<dbReference type="Pfam" id="PF00171">
    <property type="entry name" value="Aldedh"/>
    <property type="match status" value="1"/>
</dbReference>
<dbReference type="PROSITE" id="PS00687">
    <property type="entry name" value="ALDEHYDE_DEHYDR_GLU"/>
    <property type="match status" value="1"/>
</dbReference>
<dbReference type="SUPFAM" id="SSF53720">
    <property type="entry name" value="ALDH-like"/>
    <property type="match status" value="1"/>
</dbReference>
<dbReference type="InterPro" id="IPR016162">
    <property type="entry name" value="Ald_DH_N"/>
</dbReference>
<dbReference type="Proteomes" id="UP001054902">
    <property type="component" value="Unassembled WGS sequence"/>
</dbReference>
<evidence type="ECO:0000313" key="7">
    <source>
        <dbReference type="Proteomes" id="UP001054902"/>
    </source>
</evidence>
<keyword evidence="7" id="KW-1185">Reference proteome</keyword>
<dbReference type="FunFam" id="3.40.309.10:FF:000012">
    <property type="entry name" value="Betaine aldehyde dehydrogenase"/>
    <property type="match status" value="1"/>
</dbReference>
<dbReference type="InterPro" id="IPR015590">
    <property type="entry name" value="Aldehyde_DH_dom"/>
</dbReference>
<evidence type="ECO:0000313" key="6">
    <source>
        <dbReference type="EMBL" id="GFH48558.1"/>
    </source>
</evidence>
<protein>
    <recommendedName>
        <fullName evidence="5">Aldehyde dehydrogenase domain-containing protein</fullName>
    </recommendedName>
</protein>
<feature type="active site" evidence="3">
    <location>
        <position position="258"/>
    </location>
</feature>
<dbReference type="FunFam" id="3.40.605.10:FF:000007">
    <property type="entry name" value="NAD/NADP-dependent betaine aldehyde dehydrogenase"/>
    <property type="match status" value="1"/>
</dbReference>
<evidence type="ECO:0000259" key="5">
    <source>
        <dbReference type="Pfam" id="PF00171"/>
    </source>
</evidence>
<dbReference type="InterPro" id="IPR029510">
    <property type="entry name" value="Ald_DH_CS_GLU"/>
</dbReference>
<evidence type="ECO:0000256" key="2">
    <source>
        <dbReference type="ARBA" id="ARBA00023002"/>
    </source>
</evidence>
<evidence type="ECO:0000256" key="4">
    <source>
        <dbReference type="RuleBase" id="RU003345"/>
    </source>
</evidence>
<dbReference type="GO" id="GO:0016620">
    <property type="term" value="F:oxidoreductase activity, acting on the aldehyde or oxo group of donors, NAD or NADP as acceptor"/>
    <property type="evidence" value="ECO:0007669"/>
    <property type="project" value="InterPro"/>
</dbReference>
<dbReference type="AlphaFoldDB" id="A0AAD3H3C1"/>
<dbReference type="EMBL" id="BLLK01000028">
    <property type="protein sequence ID" value="GFH48558.1"/>
    <property type="molecule type" value="Genomic_DNA"/>
</dbReference>
<dbReference type="PANTHER" id="PTHR11699">
    <property type="entry name" value="ALDEHYDE DEHYDROGENASE-RELATED"/>
    <property type="match status" value="1"/>
</dbReference>
<keyword evidence="2 4" id="KW-0560">Oxidoreductase</keyword>
<name>A0AAD3H3C1_9STRA</name>
<comment type="caution">
    <text evidence="6">The sequence shown here is derived from an EMBL/GenBank/DDBJ whole genome shotgun (WGS) entry which is preliminary data.</text>
</comment>
<reference evidence="6 7" key="1">
    <citation type="journal article" date="2021" name="Sci. Rep.">
        <title>The genome of the diatom Chaetoceros tenuissimus carries an ancient integrated fragment of an extant virus.</title>
        <authorList>
            <person name="Hongo Y."/>
            <person name="Kimura K."/>
            <person name="Takaki Y."/>
            <person name="Yoshida Y."/>
            <person name="Baba S."/>
            <person name="Kobayashi G."/>
            <person name="Nagasaki K."/>
            <person name="Hano T."/>
            <person name="Tomaru Y."/>
        </authorList>
    </citation>
    <scope>NUCLEOTIDE SEQUENCE [LARGE SCALE GENOMIC DNA]</scope>
    <source>
        <strain evidence="6 7">NIES-3715</strain>
    </source>
</reference>
<dbReference type="InterPro" id="IPR016161">
    <property type="entry name" value="Ald_DH/histidinol_DH"/>
</dbReference>
<dbReference type="Gene3D" id="3.40.309.10">
    <property type="entry name" value="Aldehyde Dehydrogenase, Chain A, domain 2"/>
    <property type="match status" value="1"/>
</dbReference>
<proteinExistence type="inferred from homology"/>
<comment type="similarity">
    <text evidence="1 4">Belongs to the aldehyde dehydrogenase family.</text>
</comment>
<evidence type="ECO:0000256" key="3">
    <source>
        <dbReference type="PROSITE-ProRule" id="PRU10007"/>
    </source>
</evidence>
<sequence length="492" mass="54906">MAKRLISPLTSFTKARPSHNAEKRLKLFNATTNQIREEILFATDSQIQQSFQDAHKAQQEWYHNHTPQQREQIILKASILFNKRAEEFLHNEVKDTARTISEIRDYDIPSASRALSYYAHVPTILSSGTYHKVDHSFAHVIREPIGLSVGIGAFNYPLMNAVLKSAPALSFGNTMIYKPSELTPRNALLLAEIYEEAGVPSGLFQVLLGDGSIGEKLVSHDKVGKISFTGSLEVGKKIYLAAARMTNEKEQFTKVTLELGGKSALIIHEDADLDNAVNGAIMANWYSNGQVCSNGTRVFVHETIYEEFLERLIKETDKLKIGDPMSEDTVIGPMISEKQMNRVLEYVRIGQFEDNANLVYGGQKLRLEGLQDGFFLSPAIFADCHDDMTITREEVFGMLMSVMKFSSDDEVLQRSNNSSFGLGAGIYTNDLQRAYRMASKIEAGNVWINTYNLAPQELPWGGKKLSGIGKESGAHAAMEEWTTAKSVYTNID</sequence>
<dbReference type="Gene3D" id="3.40.605.10">
    <property type="entry name" value="Aldehyde Dehydrogenase, Chain A, domain 1"/>
    <property type="match status" value="1"/>
</dbReference>
<evidence type="ECO:0000256" key="1">
    <source>
        <dbReference type="ARBA" id="ARBA00009986"/>
    </source>
</evidence>
<feature type="domain" description="Aldehyde dehydrogenase" evidence="5">
    <location>
        <begin position="22"/>
        <end position="487"/>
    </location>
</feature>
<accession>A0AAD3H3C1</accession>